<dbReference type="AlphaFoldDB" id="A0A9Q3P5S4"/>
<dbReference type="EMBL" id="AVOT02055290">
    <property type="protein sequence ID" value="MBW0549859.1"/>
    <property type="molecule type" value="Genomic_DNA"/>
</dbReference>
<feature type="compositionally biased region" description="Basic residues" evidence="1">
    <location>
        <begin position="41"/>
        <end position="56"/>
    </location>
</feature>
<feature type="compositionally biased region" description="Basic and acidic residues" evidence="1">
    <location>
        <begin position="69"/>
        <end position="83"/>
    </location>
</feature>
<dbReference type="Proteomes" id="UP000765509">
    <property type="component" value="Unassembled WGS sequence"/>
</dbReference>
<reference evidence="2" key="1">
    <citation type="submission" date="2021-03" db="EMBL/GenBank/DDBJ databases">
        <title>Draft genome sequence of rust myrtle Austropuccinia psidii MF-1, a brazilian biotype.</title>
        <authorList>
            <person name="Quecine M.C."/>
            <person name="Pachon D.M.R."/>
            <person name="Bonatelli M.L."/>
            <person name="Correr F.H."/>
            <person name="Franceschini L.M."/>
            <person name="Leite T.F."/>
            <person name="Margarido G.R.A."/>
            <person name="Almeida C.A."/>
            <person name="Ferrarezi J.A."/>
            <person name="Labate C.A."/>
        </authorList>
    </citation>
    <scope>NUCLEOTIDE SEQUENCE</scope>
    <source>
        <strain evidence="2">MF-1</strain>
    </source>
</reference>
<keyword evidence="3" id="KW-1185">Reference proteome</keyword>
<accession>A0A9Q3P5S4</accession>
<evidence type="ECO:0000256" key="1">
    <source>
        <dbReference type="SAM" id="MobiDB-lite"/>
    </source>
</evidence>
<protein>
    <submittedName>
        <fullName evidence="2">Uncharacterized protein</fullName>
    </submittedName>
</protein>
<dbReference type="OrthoDB" id="5582182at2759"/>
<feature type="region of interest" description="Disordered" evidence="1">
    <location>
        <begin position="17"/>
        <end position="83"/>
    </location>
</feature>
<gene>
    <name evidence="2" type="ORF">O181_089574</name>
</gene>
<comment type="caution">
    <text evidence="2">The sequence shown here is derived from an EMBL/GenBank/DDBJ whole genome shotgun (WGS) entry which is preliminary data.</text>
</comment>
<evidence type="ECO:0000313" key="3">
    <source>
        <dbReference type="Proteomes" id="UP000765509"/>
    </source>
</evidence>
<proteinExistence type="predicted"/>
<sequence length="83" mass="9642">MDISLGLDIRYYERKKEKGIHKEKKPQVTGSYLIKPPQRSSFKRSHQKNKRGKKSQIPKDNPHAALLNKDSKLIGSEKERSIK</sequence>
<evidence type="ECO:0000313" key="2">
    <source>
        <dbReference type="EMBL" id="MBW0549859.1"/>
    </source>
</evidence>
<name>A0A9Q3P5S4_9BASI</name>
<organism evidence="2 3">
    <name type="scientific">Austropuccinia psidii MF-1</name>
    <dbReference type="NCBI Taxonomy" id="1389203"/>
    <lineage>
        <taxon>Eukaryota</taxon>
        <taxon>Fungi</taxon>
        <taxon>Dikarya</taxon>
        <taxon>Basidiomycota</taxon>
        <taxon>Pucciniomycotina</taxon>
        <taxon>Pucciniomycetes</taxon>
        <taxon>Pucciniales</taxon>
        <taxon>Sphaerophragmiaceae</taxon>
        <taxon>Austropuccinia</taxon>
    </lineage>
</organism>